<dbReference type="Proteomes" id="UP001519311">
    <property type="component" value="Unassembled WGS sequence"/>
</dbReference>
<sequence>MVRRPGARWLPREPWATDIGVALLVQAAVTMPFRGAPPGRAATGHLGRVRADDADRIPVPEMPGDTLEEAYDHRFDPHSEEMSTLRDIVVAAFGPPPVQ</sequence>
<keyword evidence="2" id="KW-1185">Reference proteome</keyword>
<reference evidence="1 2" key="1">
    <citation type="submission" date="2021-03" db="EMBL/GenBank/DDBJ databases">
        <title>Sequencing the genomes of 1000 actinobacteria strains.</title>
        <authorList>
            <person name="Klenk H.-P."/>
        </authorList>
    </citation>
    <scope>NUCLEOTIDE SEQUENCE [LARGE SCALE GENOMIC DNA]</scope>
    <source>
        <strain evidence="1 2">DSM 40843</strain>
    </source>
</reference>
<protein>
    <submittedName>
        <fullName evidence="1">Uncharacterized protein</fullName>
    </submittedName>
</protein>
<gene>
    <name evidence="1" type="ORF">JOF59_001155</name>
</gene>
<evidence type="ECO:0000313" key="1">
    <source>
        <dbReference type="EMBL" id="MBP2358755.1"/>
    </source>
</evidence>
<evidence type="ECO:0000313" key="2">
    <source>
        <dbReference type="Proteomes" id="UP001519311"/>
    </source>
</evidence>
<name>A0ABS4V4C6_9ACTN</name>
<comment type="caution">
    <text evidence="1">The sequence shown here is derived from an EMBL/GenBank/DDBJ whole genome shotgun (WGS) entry which is preliminary data.</text>
</comment>
<accession>A0ABS4V4C6</accession>
<proteinExistence type="predicted"/>
<organism evidence="1 2">
    <name type="scientific">Streptomyces clavifer</name>
    <dbReference type="NCBI Taxonomy" id="68188"/>
    <lineage>
        <taxon>Bacteria</taxon>
        <taxon>Bacillati</taxon>
        <taxon>Actinomycetota</taxon>
        <taxon>Actinomycetes</taxon>
        <taxon>Kitasatosporales</taxon>
        <taxon>Streptomycetaceae</taxon>
        <taxon>Streptomyces</taxon>
    </lineage>
</organism>
<dbReference type="EMBL" id="JAGINS010000001">
    <property type="protein sequence ID" value="MBP2358755.1"/>
    <property type="molecule type" value="Genomic_DNA"/>
</dbReference>